<proteinExistence type="predicted"/>
<accession>A0A9P6N8H4</accession>
<name>A0A9P6N8H4_9BASI</name>
<keyword evidence="3" id="KW-1185">Reference proteome</keyword>
<keyword evidence="1" id="KW-1133">Transmembrane helix</keyword>
<dbReference type="Proteomes" id="UP000886653">
    <property type="component" value="Unassembled WGS sequence"/>
</dbReference>
<reference evidence="2" key="1">
    <citation type="submission" date="2013-11" db="EMBL/GenBank/DDBJ databases">
        <title>Genome sequence of the fusiform rust pathogen reveals effectors for host alternation and coevolution with pine.</title>
        <authorList>
            <consortium name="DOE Joint Genome Institute"/>
            <person name="Smith K."/>
            <person name="Pendleton A."/>
            <person name="Kubisiak T."/>
            <person name="Anderson C."/>
            <person name="Salamov A."/>
            <person name="Aerts A."/>
            <person name="Riley R."/>
            <person name="Clum A."/>
            <person name="Lindquist E."/>
            <person name="Ence D."/>
            <person name="Campbell M."/>
            <person name="Kronenberg Z."/>
            <person name="Feau N."/>
            <person name="Dhillon B."/>
            <person name="Hamelin R."/>
            <person name="Burleigh J."/>
            <person name="Smith J."/>
            <person name="Yandell M."/>
            <person name="Nelson C."/>
            <person name="Grigoriev I."/>
            <person name="Davis J."/>
        </authorList>
    </citation>
    <scope>NUCLEOTIDE SEQUENCE</scope>
    <source>
        <strain evidence="2">G11</strain>
    </source>
</reference>
<keyword evidence="1" id="KW-0472">Membrane</keyword>
<evidence type="ECO:0000313" key="2">
    <source>
        <dbReference type="EMBL" id="KAG0139295.1"/>
    </source>
</evidence>
<evidence type="ECO:0000256" key="1">
    <source>
        <dbReference type="SAM" id="Phobius"/>
    </source>
</evidence>
<dbReference type="EMBL" id="MU167644">
    <property type="protein sequence ID" value="KAG0139295.1"/>
    <property type="molecule type" value="Genomic_DNA"/>
</dbReference>
<protein>
    <submittedName>
        <fullName evidence="2">Uncharacterized protein</fullName>
    </submittedName>
</protein>
<organism evidence="2 3">
    <name type="scientific">Cronartium quercuum f. sp. fusiforme G11</name>
    <dbReference type="NCBI Taxonomy" id="708437"/>
    <lineage>
        <taxon>Eukaryota</taxon>
        <taxon>Fungi</taxon>
        <taxon>Dikarya</taxon>
        <taxon>Basidiomycota</taxon>
        <taxon>Pucciniomycotina</taxon>
        <taxon>Pucciniomycetes</taxon>
        <taxon>Pucciniales</taxon>
        <taxon>Coleosporiaceae</taxon>
        <taxon>Cronartium</taxon>
    </lineage>
</organism>
<feature type="transmembrane region" description="Helical" evidence="1">
    <location>
        <begin position="13"/>
        <end position="32"/>
    </location>
</feature>
<sequence>MVPSFSFLIVPEYVILLSVSFYVPFYLVLIIISSRLYIRRLLTNLVFTFLSRSSLFL</sequence>
<evidence type="ECO:0000313" key="3">
    <source>
        <dbReference type="Proteomes" id="UP000886653"/>
    </source>
</evidence>
<dbReference type="AlphaFoldDB" id="A0A9P6N8H4"/>
<comment type="caution">
    <text evidence="2">The sequence shown here is derived from an EMBL/GenBank/DDBJ whole genome shotgun (WGS) entry which is preliminary data.</text>
</comment>
<gene>
    <name evidence="2" type="ORF">CROQUDRAFT_111679</name>
</gene>
<keyword evidence="1" id="KW-0812">Transmembrane</keyword>